<feature type="transmembrane region" description="Helical" evidence="1">
    <location>
        <begin position="256"/>
        <end position="274"/>
    </location>
</feature>
<dbReference type="RefSeq" id="WP_206725277.1">
    <property type="nucleotide sequence ID" value="NZ_CP071090.1"/>
</dbReference>
<feature type="transmembrane region" description="Helical" evidence="1">
    <location>
        <begin position="326"/>
        <end position="345"/>
    </location>
</feature>
<sequence>MTLDVLTRYDGGRRPVVGSLAVGVLCLVATLVGGFFSPREAAHSYLFAFASWLSLCLGALLMLASFHAARARWPTVLRRPLEVMGACCPLFAVLFIPVALTMPHLFPWVSPPPDFGSHGLHLLEHKRPYLNIPFFIGRAVLYFAIWGVVGWLLYRWSVRQDAEPGISERGVQFTKWQRRLSAGTLPVLVLCLSFACLDWLMSMEPLWQSTVYALYVGCGAIVAALATVAVLAALWRGPGEFGALMGPHHFRRLATLLLSFVCLWAYCGYSQFMLMWVASLPEEVTWFRARLDGGWLPVAVLLAVGHFGVPFFLLLQRRIKERPRSLAWVSAWLLLMHVVDVYWLVVPALHPRDGSFHWTALTAWVGVGGLTVAACLALVRGGYTVPVRDPFLLHSLRVPEI</sequence>
<proteinExistence type="predicted"/>
<dbReference type="EMBL" id="CP071090">
    <property type="protein sequence ID" value="QSQ23706.1"/>
    <property type="molecule type" value="Genomic_DNA"/>
</dbReference>
<keyword evidence="1" id="KW-0472">Membrane</keyword>
<protein>
    <recommendedName>
        <fullName evidence="4">Quinol:cytochrome c oxidoreductase quinone-binding subunit 2</fullName>
    </recommendedName>
</protein>
<evidence type="ECO:0000313" key="3">
    <source>
        <dbReference type="Proteomes" id="UP000662747"/>
    </source>
</evidence>
<keyword evidence="1" id="KW-0812">Transmembrane</keyword>
<name>A0ABX7NZ47_9BACT</name>
<reference evidence="2 3" key="1">
    <citation type="submission" date="2021-02" db="EMBL/GenBank/DDBJ databases">
        <title>De Novo genome assembly of isolated myxobacteria.</title>
        <authorList>
            <person name="Stevens D.C."/>
        </authorList>
    </citation>
    <scope>NUCLEOTIDE SEQUENCE [LARGE SCALE GENOMIC DNA]</scope>
    <source>
        <strain evidence="3">SCPEA02</strain>
    </source>
</reference>
<evidence type="ECO:0000256" key="1">
    <source>
        <dbReference type="SAM" id="Phobius"/>
    </source>
</evidence>
<feature type="transmembrane region" description="Helical" evidence="1">
    <location>
        <begin position="180"/>
        <end position="200"/>
    </location>
</feature>
<accession>A0ABX7NZ47</accession>
<evidence type="ECO:0008006" key="4">
    <source>
        <dbReference type="Google" id="ProtNLM"/>
    </source>
</evidence>
<dbReference type="PANTHER" id="PTHR43044:SF1">
    <property type="entry name" value="QUINOL:CYTOCHROME C OXIDOREDUCTASE QUINONE-BINDING SUBUNIT 2"/>
    <property type="match status" value="1"/>
</dbReference>
<evidence type="ECO:0000313" key="2">
    <source>
        <dbReference type="EMBL" id="QSQ23706.1"/>
    </source>
</evidence>
<feature type="transmembrane region" description="Helical" evidence="1">
    <location>
        <begin position="129"/>
        <end position="154"/>
    </location>
</feature>
<feature type="transmembrane region" description="Helical" evidence="1">
    <location>
        <begin position="294"/>
        <end position="314"/>
    </location>
</feature>
<dbReference type="PANTHER" id="PTHR43044">
    <property type="match status" value="1"/>
</dbReference>
<feature type="transmembrane region" description="Helical" evidence="1">
    <location>
        <begin position="212"/>
        <end position="235"/>
    </location>
</feature>
<keyword evidence="1" id="KW-1133">Transmembrane helix</keyword>
<feature type="transmembrane region" description="Helical" evidence="1">
    <location>
        <begin position="357"/>
        <end position="379"/>
    </location>
</feature>
<dbReference type="Proteomes" id="UP000662747">
    <property type="component" value="Chromosome"/>
</dbReference>
<feature type="transmembrane region" description="Helical" evidence="1">
    <location>
        <begin position="83"/>
        <end position="109"/>
    </location>
</feature>
<gene>
    <name evidence="2" type="ORF">JY651_01595</name>
</gene>
<feature type="transmembrane region" description="Helical" evidence="1">
    <location>
        <begin position="16"/>
        <end position="36"/>
    </location>
</feature>
<feature type="transmembrane region" description="Helical" evidence="1">
    <location>
        <begin position="42"/>
        <end position="63"/>
    </location>
</feature>
<keyword evidence="3" id="KW-1185">Reference proteome</keyword>
<organism evidence="2 3">
    <name type="scientific">Pyxidicoccus parkwayensis</name>
    <dbReference type="NCBI Taxonomy" id="2813578"/>
    <lineage>
        <taxon>Bacteria</taxon>
        <taxon>Pseudomonadati</taxon>
        <taxon>Myxococcota</taxon>
        <taxon>Myxococcia</taxon>
        <taxon>Myxococcales</taxon>
        <taxon>Cystobacterineae</taxon>
        <taxon>Myxococcaceae</taxon>
        <taxon>Pyxidicoccus</taxon>
    </lineage>
</organism>